<comment type="caution">
    <text evidence="1">The sequence shown here is derived from an EMBL/GenBank/DDBJ whole genome shotgun (WGS) entry which is preliminary data.</text>
</comment>
<dbReference type="AlphaFoldDB" id="A0AB34JZH0"/>
<organism evidence="1 2">
    <name type="scientific">Prymnesium parvum</name>
    <name type="common">Toxic golden alga</name>
    <dbReference type="NCBI Taxonomy" id="97485"/>
    <lineage>
        <taxon>Eukaryota</taxon>
        <taxon>Haptista</taxon>
        <taxon>Haptophyta</taxon>
        <taxon>Prymnesiophyceae</taxon>
        <taxon>Prymnesiales</taxon>
        <taxon>Prymnesiaceae</taxon>
        <taxon>Prymnesium</taxon>
    </lineage>
</organism>
<dbReference type="Proteomes" id="UP001515480">
    <property type="component" value="Unassembled WGS sequence"/>
</dbReference>
<name>A0AB34JZH0_PRYPA</name>
<accession>A0AB34JZH0</accession>
<keyword evidence="2" id="KW-1185">Reference proteome</keyword>
<gene>
    <name evidence="1" type="ORF">AB1Y20_015787</name>
</gene>
<evidence type="ECO:0000313" key="1">
    <source>
        <dbReference type="EMBL" id="KAL1527104.1"/>
    </source>
</evidence>
<proteinExistence type="predicted"/>
<evidence type="ECO:0000313" key="2">
    <source>
        <dbReference type="Proteomes" id="UP001515480"/>
    </source>
</evidence>
<reference evidence="1 2" key="1">
    <citation type="journal article" date="2024" name="Science">
        <title>Giant polyketide synthase enzymes in the biosynthesis of giant marine polyether toxins.</title>
        <authorList>
            <person name="Fallon T.R."/>
            <person name="Shende V.V."/>
            <person name="Wierzbicki I.H."/>
            <person name="Pendleton A.L."/>
            <person name="Watervoot N.F."/>
            <person name="Auber R.P."/>
            <person name="Gonzalez D.J."/>
            <person name="Wisecaver J.H."/>
            <person name="Moore B.S."/>
        </authorList>
    </citation>
    <scope>NUCLEOTIDE SEQUENCE [LARGE SCALE GENOMIC DNA]</scope>
    <source>
        <strain evidence="1 2">12B1</strain>
    </source>
</reference>
<protein>
    <submittedName>
        <fullName evidence="1">Uncharacterized protein</fullName>
    </submittedName>
</protein>
<dbReference type="EMBL" id="JBGBPQ010000003">
    <property type="protein sequence ID" value="KAL1527104.1"/>
    <property type="molecule type" value="Genomic_DNA"/>
</dbReference>
<sequence>MCSFDRGAYLWSSGHQSRQRSVGQTHRALADEFDALVPDPRCPPEAPLPRPECRRCSEWREDGFCDCTAAGGNKAALGG</sequence>